<evidence type="ECO:0000313" key="4">
    <source>
        <dbReference type="Proteomes" id="UP000552045"/>
    </source>
</evidence>
<dbReference type="EMBL" id="JACCBH010000001">
    <property type="protein sequence ID" value="NYD53268.1"/>
    <property type="molecule type" value="Genomic_DNA"/>
</dbReference>
<dbReference type="GO" id="GO:0045881">
    <property type="term" value="P:positive regulation of sporulation resulting in formation of a cellular spore"/>
    <property type="evidence" value="ECO:0007669"/>
    <property type="project" value="TreeGrafter"/>
</dbReference>
<accession>A0A7Y9ESU0</accession>
<dbReference type="Proteomes" id="UP000552045">
    <property type="component" value="Unassembled WGS sequence"/>
</dbReference>
<dbReference type="SUPFAM" id="SSF110849">
    <property type="entry name" value="ParB/Sulfiredoxin"/>
    <property type="match status" value="1"/>
</dbReference>
<name>A0A7Y9ESU0_9MICO</name>
<keyword evidence="4" id="KW-1185">Reference proteome</keyword>
<sequence length="391" mass="42483">MNTTASASEQTVAQFPIESLVLGRSYRRELGDLTDLTTSIQTLGLLCPIVITSDGVLISGRRRLEVMRQLGHATVPVWIASEVSDKLRTLLAIQDDNFLHKHFTTTEKAALYAEYKTLLTEENARRQAATRFGAAALPDSDDGEADDTDPDEREAMIVATYQGSGSGRWDSQPPSKRKSRVQAATAVTGRDSSQQLEQVLALERLATNEDEDERVRRAAAEAVVEINGDAKVHGRYHEVIALRGVCWLEKTAVNETATAAVREAADDELRAVRQIDRPVERSRAVAAAIARVRKLALTPTSAATTAESGESGAEDDGMSADGVRGRYHARRLVDILAKAEGWWEINDAALVGQYATVEQWDAITRHRDQANAFLDTAAHARGATSGAGVLP</sequence>
<organism evidence="3 4">
    <name type="scientific">Microbacterium pseudoresistens</name>
    <dbReference type="NCBI Taxonomy" id="640634"/>
    <lineage>
        <taxon>Bacteria</taxon>
        <taxon>Bacillati</taxon>
        <taxon>Actinomycetota</taxon>
        <taxon>Actinomycetes</taxon>
        <taxon>Micrococcales</taxon>
        <taxon>Microbacteriaceae</taxon>
        <taxon>Microbacterium</taxon>
    </lineage>
</organism>
<comment type="caution">
    <text evidence="3">The sequence shown here is derived from an EMBL/GenBank/DDBJ whole genome shotgun (WGS) entry which is preliminary data.</text>
</comment>
<feature type="domain" description="ParB-like N-terminal" evidence="2">
    <location>
        <begin position="13"/>
        <end position="97"/>
    </location>
</feature>
<evidence type="ECO:0000256" key="1">
    <source>
        <dbReference type="SAM" id="MobiDB-lite"/>
    </source>
</evidence>
<dbReference type="GO" id="GO:0007059">
    <property type="term" value="P:chromosome segregation"/>
    <property type="evidence" value="ECO:0007669"/>
    <property type="project" value="TreeGrafter"/>
</dbReference>
<dbReference type="InterPro" id="IPR036086">
    <property type="entry name" value="ParB/Sulfiredoxin_sf"/>
</dbReference>
<protein>
    <submittedName>
        <fullName evidence="3">ParB family chromosome partitioning protein</fullName>
    </submittedName>
</protein>
<dbReference type="Pfam" id="PF02195">
    <property type="entry name" value="ParB_N"/>
    <property type="match status" value="1"/>
</dbReference>
<feature type="compositionally biased region" description="Low complexity" evidence="1">
    <location>
        <begin position="300"/>
        <end position="311"/>
    </location>
</feature>
<dbReference type="PANTHER" id="PTHR33375">
    <property type="entry name" value="CHROMOSOME-PARTITIONING PROTEIN PARB-RELATED"/>
    <property type="match status" value="1"/>
</dbReference>
<evidence type="ECO:0000313" key="3">
    <source>
        <dbReference type="EMBL" id="NYD53268.1"/>
    </source>
</evidence>
<dbReference type="PANTHER" id="PTHR33375:SF1">
    <property type="entry name" value="CHROMOSOME-PARTITIONING PROTEIN PARB-RELATED"/>
    <property type="match status" value="1"/>
</dbReference>
<dbReference type="SMART" id="SM00470">
    <property type="entry name" value="ParB"/>
    <property type="match status" value="1"/>
</dbReference>
<proteinExistence type="predicted"/>
<feature type="region of interest" description="Disordered" evidence="1">
    <location>
        <begin position="300"/>
        <end position="319"/>
    </location>
</feature>
<dbReference type="InterPro" id="IPR003115">
    <property type="entry name" value="ParB_N"/>
</dbReference>
<evidence type="ECO:0000259" key="2">
    <source>
        <dbReference type="SMART" id="SM00470"/>
    </source>
</evidence>
<reference evidence="3 4" key="1">
    <citation type="submission" date="2020-07" db="EMBL/GenBank/DDBJ databases">
        <title>Sequencing the genomes of 1000 actinobacteria strains.</title>
        <authorList>
            <person name="Klenk H.-P."/>
        </authorList>
    </citation>
    <scope>NUCLEOTIDE SEQUENCE [LARGE SCALE GENOMIC DNA]</scope>
    <source>
        <strain evidence="3 4">DSM 22185</strain>
    </source>
</reference>
<dbReference type="RefSeq" id="WP_179430660.1">
    <property type="nucleotide sequence ID" value="NZ_BAABLC010000003.1"/>
</dbReference>
<dbReference type="AlphaFoldDB" id="A0A7Y9ESU0"/>
<gene>
    <name evidence="3" type="ORF">BKA02_000323</name>
</gene>
<dbReference type="Gene3D" id="3.90.1530.10">
    <property type="entry name" value="Conserved hypothetical protein from pyrococcus furiosus pfu- 392566-001, ParB domain"/>
    <property type="match status" value="1"/>
</dbReference>
<dbReference type="GO" id="GO:0005694">
    <property type="term" value="C:chromosome"/>
    <property type="evidence" value="ECO:0007669"/>
    <property type="project" value="TreeGrafter"/>
</dbReference>
<dbReference type="InterPro" id="IPR050336">
    <property type="entry name" value="Chromosome_partition/occlusion"/>
</dbReference>